<dbReference type="CDD" id="cd10170">
    <property type="entry name" value="ASKHA_NBD_HSP70"/>
    <property type="match status" value="1"/>
</dbReference>
<dbReference type="SUPFAM" id="SSF53067">
    <property type="entry name" value="Actin-like ATPase domain"/>
    <property type="match status" value="1"/>
</dbReference>
<dbReference type="OrthoDB" id="2963168at2759"/>
<proteinExistence type="predicted"/>
<dbReference type="PANTHER" id="PTHR14187">
    <property type="entry name" value="ALPHA KINASE/ELONGATION FACTOR 2 KINASE"/>
    <property type="match status" value="1"/>
</dbReference>
<sequence>MPQEQKTRLLLGFRIGATHSRISYSILEPGKGPEIRGIHQFPGQPIPGKATIPSVIYYSRDGEVRAAGNDVGRDCTEALIRNENWVKAERFVLHFQPKDKVPRQNLTPLPPLPLRKTAVEVLSDFLVYLNNSAKWYIREFLPVGSGSITWDKVPIHYVLSHPNEWAEPQQSLMRQAVEAAGLITDNGQNQLSFVPEGEACLDFSIRLEPTDPIWRTGVIIITTNNETVDINSYTSGTSQATFIETTEPQCYARGSGFVTQAAQEHLYGLLKDSRFHSDIPDMVQYFNRVIKPAFCNPGEAYYIPLSSTRDTHVRLHIREGKLRLDGADIATFYQPLIKCIIDGALTQRRITRRPLYNVLLLGNLASNDYVLGRVQDGLKPHGAGVKRPSASAQM</sequence>
<evidence type="ECO:0000313" key="2">
    <source>
        <dbReference type="Proteomes" id="UP000807342"/>
    </source>
</evidence>
<protein>
    <submittedName>
        <fullName evidence="1">Uncharacterized protein</fullName>
    </submittedName>
</protein>
<keyword evidence="2" id="KW-1185">Reference proteome</keyword>
<dbReference type="Proteomes" id="UP000807342">
    <property type="component" value="Unassembled WGS sequence"/>
</dbReference>
<name>A0A9P5X2Y5_9AGAR</name>
<dbReference type="AlphaFoldDB" id="A0A9P5X2Y5"/>
<reference evidence="1" key="1">
    <citation type="submission" date="2020-11" db="EMBL/GenBank/DDBJ databases">
        <authorList>
            <consortium name="DOE Joint Genome Institute"/>
            <person name="Ahrendt S."/>
            <person name="Riley R."/>
            <person name="Andreopoulos W."/>
            <person name="Labutti K."/>
            <person name="Pangilinan J."/>
            <person name="Ruiz-Duenas F.J."/>
            <person name="Barrasa J.M."/>
            <person name="Sanchez-Garcia M."/>
            <person name="Camarero S."/>
            <person name="Miyauchi S."/>
            <person name="Serrano A."/>
            <person name="Linde D."/>
            <person name="Babiker R."/>
            <person name="Drula E."/>
            <person name="Ayuso-Fernandez I."/>
            <person name="Pacheco R."/>
            <person name="Padilla G."/>
            <person name="Ferreira P."/>
            <person name="Barriuso J."/>
            <person name="Kellner H."/>
            <person name="Castanera R."/>
            <person name="Alfaro M."/>
            <person name="Ramirez L."/>
            <person name="Pisabarro A.G."/>
            <person name="Kuo A."/>
            <person name="Tritt A."/>
            <person name="Lipzen A."/>
            <person name="He G."/>
            <person name="Yan M."/>
            <person name="Ng V."/>
            <person name="Cullen D."/>
            <person name="Martin F."/>
            <person name="Rosso M.-N."/>
            <person name="Henrissat B."/>
            <person name="Hibbett D."/>
            <person name="Martinez A.T."/>
            <person name="Grigoriev I.V."/>
        </authorList>
    </citation>
    <scope>NUCLEOTIDE SEQUENCE</scope>
    <source>
        <strain evidence="1">MF-IS2</strain>
    </source>
</reference>
<dbReference type="InterPro" id="IPR043129">
    <property type="entry name" value="ATPase_NBD"/>
</dbReference>
<dbReference type="EMBL" id="MU151463">
    <property type="protein sequence ID" value="KAF9443533.1"/>
    <property type="molecule type" value="Genomic_DNA"/>
</dbReference>
<dbReference type="Gene3D" id="3.30.420.40">
    <property type="match status" value="1"/>
</dbReference>
<comment type="caution">
    <text evidence="1">The sequence shown here is derived from an EMBL/GenBank/DDBJ whole genome shotgun (WGS) entry which is preliminary data.</text>
</comment>
<organism evidence="1 2">
    <name type="scientific">Macrolepiota fuliginosa MF-IS2</name>
    <dbReference type="NCBI Taxonomy" id="1400762"/>
    <lineage>
        <taxon>Eukaryota</taxon>
        <taxon>Fungi</taxon>
        <taxon>Dikarya</taxon>
        <taxon>Basidiomycota</taxon>
        <taxon>Agaricomycotina</taxon>
        <taxon>Agaricomycetes</taxon>
        <taxon>Agaricomycetidae</taxon>
        <taxon>Agaricales</taxon>
        <taxon>Agaricineae</taxon>
        <taxon>Agaricaceae</taxon>
        <taxon>Macrolepiota</taxon>
    </lineage>
</organism>
<accession>A0A9P5X2Y5</accession>
<dbReference type="PANTHER" id="PTHR14187:SF5">
    <property type="entry name" value="HEAT SHOCK 70 KDA PROTEIN 12A"/>
    <property type="match status" value="1"/>
</dbReference>
<gene>
    <name evidence="1" type="ORF">P691DRAFT_679352</name>
</gene>
<evidence type="ECO:0000313" key="1">
    <source>
        <dbReference type="EMBL" id="KAF9443533.1"/>
    </source>
</evidence>